<comment type="caution">
    <text evidence="2">The sequence shown here is derived from an EMBL/GenBank/DDBJ whole genome shotgun (WGS) entry which is preliminary data.</text>
</comment>
<evidence type="ECO:0000313" key="3">
    <source>
        <dbReference type="Proteomes" id="UP000029072"/>
    </source>
</evidence>
<proteinExistence type="predicted"/>
<accession>A0A086ZTM4</accession>
<feature type="region of interest" description="Disordered" evidence="1">
    <location>
        <begin position="126"/>
        <end position="229"/>
    </location>
</feature>
<evidence type="ECO:0000313" key="2">
    <source>
        <dbReference type="EMBL" id="KFI49874.1"/>
    </source>
</evidence>
<name>A0A086ZTM4_9BIFI</name>
<dbReference type="Proteomes" id="UP000029072">
    <property type="component" value="Unassembled WGS sequence"/>
</dbReference>
<sequence length="229" mass="24909">MVVSDATSPPPPLARDRPTHVQSALGVGDDVHLPAPGLVDDPADARGELPTGILDRSRRLMASVIYGRTIAFQFAGDASPVVEHLRVAEEDTVHQQDRISSGAHTIGRAGGVEPFLVALEPDLLTACADDQPQRDEVRDGYPPADDADDPDLQPQLDAGQIDGDDADPEDDRFHDDHGQHDGGPRRPVVRHHRERRGNQPDGRDQRRPPEDPQQPDSDVQRPQSAGHPK</sequence>
<protein>
    <submittedName>
        <fullName evidence="2">Uncharacterized protein</fullName>
    </submittedName>
</protein>
<gene>
    <name evidence="2" type="ORF">BCAL_2389</name>
</gene>
<feature type="region of interest" description="Disordered" evidence="1">
    <location>
        <begin position="26"/>
        <end position="45"/>
    </location>
</feature>
<dbReference type="AlphaFoldDB" id="A0A086ZTM4"/>
<dbReference type="RefSeq" id="WP_239647783.1">
    <property type="nucleotide sequence ID" value="NZ_JDUV01000036.1"/>
</dbReference>
<evidence type="ECO:0000256" key="1">
    <source>
        <dbReference type="SAM" id="MobiDB-lite"/>
    </source>
</evidence>
<reference evidence="2 3" key="1">
    <citation type="submission" date="2014-03" db="EMBL/GenBank/DDBJ databases">
        <title>Genomics of Bifidobacteria.</title>
        <authorList>
            <person name="Ventura M."/>
            <person name="Milani C."/>
            <person name="Lugli G.A."/>
        </authorList>
    </citation>
    <scope>NUCLEOTIDE SEQUENCE [LARGE SCALE GENOMIC DNA]</scope>
    <source>
        <strain evidence="2 3">DSM 23973</strain>
    </source>
</reference>
<feature type="compositionally biased region" description="Basic and acidic residues" evidence="1">
    <location>
        <begin position="196"/>
        <end position="210"/>
    </location>
</feature>
<feature type="compositionally biased region" description="Basic and acidic residues" evidence="1">
    <location>
        <begin position="171"/>
        <end position="184"/>
    </location>
</feature>
<organism evidence="2 3">
    <name type="scientific">Bifidobacterium callitrichos DSM 23973</name>
    <dbReference type="NCBI Taxonomy" id="1437609"/>
    <lineage>
        <taxon>Bacteria</taxon>
        <taxon>Bacillati</taxon>
        <taxon>Actinomycetota</taxon>
        <taxon>Actinomycetes</taxon>
        <taxon>Bifidobacteriales</taxon>
        <taxon>Bifidobacteriaceae</taxon>
        <taxon>Bifidobacterium</taxon>
    </lineage>
</organism>
<feature type="region of interest" description="Disordered" evidence="1">
    <location>
        <begin position="1"/>
        <end position="21"/>
    </location>
</feature>
<dbReference type="EMBL" id="JGYS01000033">
    <property type="protein sequence ID" value="KFI49874.1"/>
    <property type="molecule type" value="Genomic_DNA"/>
</dbReference>